<dbReference type="SUPFAM" id="SSF49313">
    <property type="entry name" value="Cadherin-like"/>
    <property type="match status" value="1"/>
</dbReference>
<feature type="compositionally biased region" description="Basic and acidic residues" evidence="1">
    <location>
        <begin position="1"/>
        <end position="21"/>
    </location>
</feature>
<dbReference type="Pfam" id="PF00028">
    <property type="entry name" value="Cadherin"/>
    <property type="match status" value="1"/>
</dbReference>
<evidence type="ECO:0000256" key="1">
    <source>
        <dbReference type="SAM" id="MobiDB-lite"/>
    </source>
</evidence>
<sequence>LPQGAKDDKGNTKESLQDRVNKVAPVQVPAVNDANNNGVIDANESKIAEAEALVKKAEDAKKAAEDKLSDIKKDGVISQQEVDELNRLNQAVNQAKQKADQAVKALPQGAKDDKGNTKESLQDRVNKVAPVQVPAVNEKNNNEGTVSIEGEAKEGSPLTAKVSDKDGVPDNITYQWKADGQIINGQNGKTLTPTKDQVGKTITVEATYTDKLGNKEVVTSSATQPVSKLVDTTPPTIEPQTFAYNENQDKGTSLGKVKATDPESAITSYKITSGNDDGYFTIDNQGNISLTDKGLSSAPNDYEKTPNSFTLGVTATSEGGESRPANITFNVGNVELKQPTATVKFAEDTGTPDDGISNKPKVVIEGNPANAGASFQYRIDGKDGSAQWKDYDANQGIVLPSNDKLMGQKHQVEIREHKAGEISSLVAKDLTLDTKTAIANLVLTSNGRHDTILKGQAEPGATVTVNGVKAQVDANGKFTANPFGASGVHKGDLSFRIHAEDKAGNVYDKNYGYTFYQAPGLTKGGAGQYHKISDFNSYLNPIQNENNLLSLGHDINTNKRLGTGDLGAAGAQAKEIDKAGSIDFGAGDDIVFATGAMQHGIQIDMGKGDDAFLLKAYARWYSKLDMGDGNDFARIGDPDLGTGRDLTIGSKLSVADDSKIIMGRGSDTLEIYGGIGNGAKVYGDDEENWVNNQNPWKKGPREDGDVDTLHFVGESVSINLSDISGFETIDLTNGHQDTLSIDQNSVRHNQAQSQEIDGITYQGLFIKGDHLDTVRLGERYGSGGFVKLDKDTFSDVLVPEGYSAYMVNTDKTTLIYIQDGINVI</sequence>
<dbReference type="PROSITE" id="PS50268">
    <property type="entry name" value="CADHERIN_2"/>
    <property type="match status" value="1"/>
</dbReference>
<feature type="compositionally biased region" description="Basic and acidic residues" evidence="1">
    <location>
        <begin position="110"/>
        <end position="122"/>
    </location>
</feature>
<organism evidence="3 4">
    <name type="scientific">Moraxella oculi</name>
    <dbReference type="NCBI Taxonomy" id="2940516"/>
    <lineage>
        <taxon>Bacteria</taxon>
        <taxon>Pseudomonadati</taxon>
        <taxon>Pseudomonadota</taxon>
        <taxon>Gammaproteobacteria</taxon>
        <taxon>Moraxellales</taxon>
        <taxon>Moraxellaceae</taxon>
        <taxon>Moraxella</taxon>
    </lineage>
</organism>
<comment type="caution">
    <text evidence="3">The sequence shown here is derived from an EMBL/GenBank/DDBJ whole genome shotgun (WGS) entry which is preliminary data.</text>
</comment>
<evidence type="ECO:0000313" key="3">
    <source>
        <dbReference type="EMBL" id="MFL1731976.1"/>
    </source>
</evidence>
<name>A0ABW8UAH1_9GAMM</name>
<dbReference type="Proteomes" id="UP001624684">
    <property type="component" value="Unassembled WGS sequence"/>
</dbReference>
<evidence type="ECO:0000313" key="4">
    <source>
        <dbReference type="Proteomes" id="UP001624684"/>
    </source>
</evidence>
<gene>
    <name evidence="3" type="ORF">ACJHVH_03040</name>
</gene>
<dbReference type="Pfam" id="PF22775">
    <property type="entry name" value="GA_3"/>
    <property type="match status" value="2"/>
</dbReference>
<keyword evidence="4" id="KW-1185">Reference proteome</keyword>
<dbReference type="Gene3D" id="2.60.40.2700">
    <property type="match status" value="1"/>
</dbReference>
<dbReference type="RefSeq" id="WP_407068720.1">
    <property type="nucleotide sequence ID" value="NZ_JBJJXE010000003.1"/>
</dbReference>
<dbReference type="InterPro" id="IPR015919">
    <property type="entry name" value="Cadherin-like_sf"/>
</dbReference>
<feature type="region of interest" description="Disordered" evidence="1">
    <location>
        <begin position="1"/>
        <end position="38"/>
    </location>
</feature>
<accession>A0ABW8UAH1</accession>
<feature type="non-terminal residue" evidence="3">
    <location>
        <position position="1"/>
    </location>
</feature>
<dbReference type="InterPro" id="IPR054725">
    <property type="entry name" value="Epr_GA-like"/>
</dbReference>
<dbReference type="SMART" id="SM00112">
    <property type="entry name" value="CA"/>
    <property type="match status" value="1"/>
</dbReference>
<reference evidence="3 4" key="1">
    <citation type="submission" date="2024-11" db="EMBL/GenBank/DDBJ databases">
        <title>First Report of Moraxella oculi in Brazil in an Infectious Bovine Keratoconjunctivitis Outbreak.</title>
        <authorList>
            <person name="Carvalho C.V."/>
            <person name="Domingues R."/>
            <person name="Coutinho C."/>
            <person name="Honorio N.T.B.S."/>
            <person name="Faza D.R.L.R."/>
            <person name="Carvalho W.A."/>
            <person name="Machado A.B.F."/>
            <person name="Martins M.F."/>
            <person name="Gaspar E.B."/>
        </authorList>
    </citation>
    <scope>NUCLEOTIDE SEQUENCE [LARGE SCALE GENOMIC DNA]</scope>
    <source>
        <strain evidence="3 4">2117LE</strain>
    </source>
</reference>
<protein>
    <submittedName>
        <fullName evidence="3">GA-like domain-containing protein</fullName>
    </submittedName>
</protein>
<feature type="region of interest" description="Disordered" evidence="1">
    <location>
        <begin position="96"/>
        <end position="122"/>
    </location>
</feature>
<dbReference type="EMBL" id="JBJJXE010000003">
    <property type="protein sequence ID" value="MFL1731976.1"/>
    <property type="molecule type" value="Genomic_DNA"/>
</dbReference>
<dbReference type="InterPro" id="IPR002126">
    <property type="entry name" value="Cadherin-like_dom"/>
</dbReference>
<feature type="compositionally biased region" description="Low complexity" evidence="1">
    <location>
        <begin position="96"/>
        <end position="105"/>
    </location>
</feature>
<proteinExistence type="predicted"/>
<dbReference type="Gene3D" id="2.160.20.160">
    <property type="match status" value="1"/>
</dbReference>
<dbReference type="InterPro" id="IPR013783">
    <property type="entry name" value="Ig-like_fold"/>
</dbReference>
<evidence type="ECO:0000259" key="2">
    <source>
        <dbReference type="PROSITE" id="PS50268"/>
    </source>
</evidence>
<feature type="region of interest" description="Disordered" evidence="1">
    <location>
        <begin position="134"/>
        <end position="168"/>
    </location>
</feature>
<dbReference type="CDD" id="cd11304">
    <property type="entry name" value="Cadherin_repeat"/>
    <property type="match status" value="1"/>
</dbReference>
<dbReference type="Gene3D" id="2.60.40.10">
    <property type="entry name" value="Immunoglobulins"/>
    <property type="match status" value="1"/>
</dbReference>
<dbReference type="Gene3D" id="2.60.40.60">
    <property type="entry name" value="Cadherins"/>
    <property type="match status" value="1"/>
</dbReference>
<feature type="domain" description="Cadherin" evidence="2">
    <location>
        <begin position="236"/>
        <end position="341"/>
    </location>
</feature>